<dbReference type="Gene3D" id="2.130.10.10">
    <property type="entry name" value="YVTN repeat-like/Quinoprotein amine dehydrogenase"/>
    <property type="match status" value="4"/>
</dbReference>
<keyword evidence="6" id="KW-1185">Reference proteome</keyword>
<feature type="repeat" description="WD" evidence="3">
    <location>
        <begin position="99"/>
        <end position="133"/>
    </location>
</feature>
<dbReference type="PRINTS" id="PR00320">
    <property type="entry name" value="GPROTEINBRPT"/>
</dbReference>
<evidence type="ECO:0000256" key="1">
    <source>
        <dbReference type="ARBA" id="ARBA00022574"/>
    </source>
</evidence>
<dbReference type="SUPFAM" id="SSF50978">
    <property type="entry name" value="WD40 repeat-like"/>
    <property type="match status" value="1"/>
</dbReference>
<dbReference type="OMA" id="NEENGWI"/>
<dbReference type="PROSITE" id="PS00678">
    <property type="entry name" value="WD_REPEATS_1"/>
    <property type="match status" value="2"/>
</dbReference>
<reference evidence="4 6" key="1">
    <citation type="journal article" date="2012" name="Nature">
        <title>Algal genomes reveal evolutionary mosaicism and the fate of nucleomorphs.</title>
        <authorList>
            <consortium name="DOE Joint Genome Institute"/>
            <person name="Curtis B.A."/>
            <person name="Tanifuji G."/>
            <person name="Burki F."/>
            <person name="Gruber A."/>
            <person name="Irimia M."/>
            <person name="Maruyama S."/>
            <person name="Arias M.C."/>
            <person name="Ball S.G."/>
            <person name="Gile G.H."/>
            <person name="Hirakawa Y."/>
            <person name="Hopkins J.F."/>
            <person name="Kuo A."/>
            <person name="Rensing S.A."/>
            <person name="Schmutz J."/>
            <person name="Symeonidi A."/>
            <person name="Elias M."/>
            <person name="Eveleigh R.J."/>
            <person name="Herman E.K."/>
            <person name="Klute M.J."/>
            <person name="Nakayama T."/>
            <person name="Obornik M."/>
            <person name="Reyes-Prieto A."/>
            <person name="Armbrust E.V."/>
            <person name="Aves S.J."/>
            <person name="Beiko R.G."/>
            <person name="Coutinho P."/>
            <person name="Dacks J.B."/>
            <person name="Durnford D.G."/>
            <person name="Fast N.M."/>
            <person name="Green B.R."/>
            <person name="Grisdale C.J."/>
            <person name="Hempel F."/>
            <person name="Henrissat B."/>
            <person name="Hoppner M.P."/>
            <person name="Ishida K."/>
            <person name="Kim E."/>
            <person name="Koreny L."/>
            <person name="Kroth P.G."/>
            <person name="Liu Y."/>
            <person name="Malik S.B."/>
            <person name="Maier U.G."/>
            <person name="McRose D."/>
            <person name="Mock T."/>
            <person name="Neilson J.A."/>
            <person name="Onodera N.T."/>
            <person name="Poole A.M."/>
            <person name="Pritham E.J."/>
            <person name="Richards T.A."/>
            <person name="Rocap G."/>
            <person name="Roy S.W."/>
            <person name="Sarai C."/>
            <person name="Schaack S."/>
            <person name="Shirato S."/>
            <person name="Slamovits C.H."/>
            <person name="Spencer D.F."/>
            <person name="Suzuki S."/>
            <person name="Worden A.Z."/>
            <person name="Zauner S."/>
            <person name="Barry K."/>
            <person name="Bell C."/>
            <person name="Bharti A.K."/>
            <person name="Crow J.A."/>
            <person name="Grimwood J."/>
            <person name="Kramer R."/>
            <person name="Lindquist E."/>
            <person name="Lucas S."/>
            <person name="Salamov A."/>
            <person name="McFadden G.I."/>
            <person name="Lane C.E."/>
            <person name="Keeling P.J."/>
            <person name="Gray M.W."/>
            <person name="Grigoriev I.V."/>
            <person name="Archibald J.M."/>
        </authorList>
    </citation>
    <scope>NUCLEOTIDE SEQUENCE</scope>
    <source>
        <strain evidence="4 6">CCMP2712</strain>
    </source>
</reference>
<dbReference type="CDD" id="cd00200">
    <property type="entry name" value="WD40"/>
    <property type="match status" value="2"/>
</dbReference>
<feature type="repeat" description="WD" evidence="3">
    <location>
        <begin position="360"/>
        <end position="401"/>
    </location>
</feature>
<dbReference type="KEGG" id="gtt:GUITHDRAFT_53660"/>
<feature type="repeat" description="WD" evidence="3">
    <location>
        <begin position="176"/>
        <end position="217"/>
    </location>
</feature>
<dbReference type="EMBL" id="JH993312">
    <property type="protein sequence ID" value="EKX31283.1"/>
    <property type="molecule type" value="Genomic_DNA"/>
</dbReference>
<evidence type="ECO:0000256" key="2">
    <source>
        <dbReference type="ARBA" id="ARBA00022737"/>
    </source>
</evidence>
<gene>
    <name evidence="4" type="ORF">GUITHDRAFT_53660</name>
</gene>
<feature type="non-terminal residue" evidence="4">
    <location>
        <position position="423"/>
    </location>
</feature>
<feature type="repeat" description="WD" evidence="3">
    <location>
        <begin position="223"/>
        <end position="264"/>
    </location>
</feature>
<dbReference type="InterPro" id="IPR036322">
    <property type="entry name" value="WD40_repeat_dom_sf"/>
</dbReference>
<dbReference type="PANTHER" id="PTHR22847:SF637">
    <property type="entry name" value="WD REPEAT DOMAIN 5B"/>
    <property type="match status" value="1"/>
</dbReference>
<evidence type="ECO:0000313" key="5">
    <source>
        <dbReference type="EnsemblProtists" id="EKX31283"/>
    </source>
</evidence>
<dbReference type="InterPro" id="IPR019775">
    <property type="entry name" value="WD40_repeat_CS"/>
</dbReference>
<protein>
    <submittedName>
        <fullName evidence="4 5">Uncharacterized protein</fullName>
    </submittedName>
</protein>
<dbReference type="InterPro" id="IPR020472">
    <property type="entry name" value="WD40_PAC1"/>
</dbReference>
<sequence>VGTVWTIDSSEDGSFVVTGGEDGKLVLWRWREDGEGIEEQMMFEGHEGAVYSCCFMPDERWMVSSSQDFTVRRWKREQGWTNAGGVREVFKEKLSGCSITCAAFTPNHLYLLAGTSDHSVVLWSLDKHKLLRTLRGHAAAISCLRVTSDSSKVASGCGKGVICLWQTDTGLRLQRFSEHSDKIHALDLDLSASIMISVAEDATLKLWNLKPATSAPQQTPGLTDGHQSYVRDLAFAPDSKRLISCGIDGKLKLWSLRNGLLLRNLVGHDKEVKQLRVSPDGRVVLSCSLDGTARMWNTDTGREQFMVRETRTGRTLQSFELAEPIDFAADDELVATCSDDYLARVWRVTSDPRLSRVKSLRGHAAAVHCVCFSPDRSLLATGSYDSSVKLWSSQTWKCIATVLGHTNSVHAVAFDMFGQKLVT</sequence>
<dbReference type="SMART" id="SM00320">
    <property type="entry name" value="WD40"/>
    <property type="match status" value="9"/>
</dbReference>
<dbReference type="STRING" id="905079.L1I4V5"/>
<dbReference type="Pfam" id="PF00400">
    <property type="entry name" value="WD40"/>
    <property type="match status" value="9"/>
</dbReference>
<name>L1I4V5_GUITC</name>
<dbReference type="Proteomes" id="UP000011087">
    <property type="component" value="Unassembled WGS sequence"/>
</dbReference>
<organism evidence="4">
    <name type="scientific">Guillardia theta (strain CCMP2712)</name>
    <name type="common">Cryptophyte</name>
    <dbReference type="NCBI Taxonomy" id="905079"/>
    <lineage>
        <taxon>Eukaryota</taxon>
        <taxon>Cryptophyceae</taxon>
        <taxon>Pyrenomonadales</taxon>
        <taxon>Geminigeraceae</taxon>
        <taxon>Guillardia</taxon>
    </lineage>
</organism>
<proteinExistence type="predicted"/>
<dbReference type="GeneID" id="17288003"/>
<dbReference type="PANTHER" id="PTHR22847">
    <property type="entry name" value="WD40 REPEAT PROTEIN"/>
    <property type="match status" value="1"/>
</dbReference>
<dbReference type="AlphaFoldDB" id="L1I4V5"/>
<dbReference type="InterPro" id="IPR001680">
    <property type="entry name" value="WD40_rpt"/>
</dbReference>
<dbReference type="PaxDb" id="55529-EKX31283"/>
<dbReference type="PROSITE" id="PS50294">
    <property type="entry name" value="WD_REPEATS_REGION"/>
    <property type="match status" value="5"/>
</dbReference>
<dbReference type="RefSeq" id="XP_005818263.1">
    <property type="nucleotide sequence ID" value="XM_005818206.1"/>
</dbReference>
<evidence type="ECO:0000313" key="4">
    <source>
        <dbReference type="EMBL" id="EKX31283.1"/>
    </source>
</evidence>
<keyword evidence="1 3" id="KW-0853">WD repeat</keyword>
<dbReference type="OrthoDB" id="400at2759"/>
<dbReference type="InterPro" id="IPR015943">
    <property type="entry name" value="WD40/YVTN_repeat-like_dom_sf"/>
</dbReference>
<dbReference type="EnsemblProtists" id="EKX31283">
    <property type="protein sequence ID" value="EKX31283"/>
    <property type="gene ID" value="GUITHDRAFT_53660"/>
</dbReference>
<feature type="non-terminal residue" evidence="4">
    <location>
        <position position="1"/>
    </location>
</feature>
<dbReference type="GO" id="GO:1990234">
    <property type="term" value="C:transferase complex"/>
    <property type="evidence" value="ECO:0007669"/>
    <property type="project" value="UniProtKB-ARBA"/>
</dbReference>
<keyword evidence="2" id="KW-0677">Repeat</keyword>
<reference evidence="5" key="3">
    <citation type="submission" date="2016-03" db="UniProtKB">
        <authorList>
            <consortium name="EnsemblProtists"/>
        </authorList>
    </citation>
    <scope>IDENTIFICATION</scope>
</reference>
<dbReference type="HOGENOM" id="CLU_000288_57_33_1"/>
<feature type="repeat" description="WD" evidence="3">
    <location>
        <begin position="265"/>
        <end position="306"/>
    </location>
</feature>
<dbReference type="PROSITE" id="PS50082">
    <property type="entry name" value="WD_REPEATS_2"/>
    <property type="match status" value="8"/>
</dbReference>
<reference evidence="6" key="2">
    <citation type="submission" date="2012-11" db="EMBL/GenBank/DDBJ databases">
        <authorList>
            <person name="Kuo A."/>
            <person name="Curtis B.A."/>
            <person name="Tanifuji G."/>
            <person name="Burki F."/>
            <person name="Gruber A."/>
            <person name="Irimia M."/>
            <person name="Maruyama S."/>
            <person name="Arias M.C."/>
            <person name="Ball S.G."/>
            <person name="Gile G.H."/>
            <person name="Hirakawa Y."/>
            <person name="Hopkins J.F."/>
            <person name="Rensing S.A."/>
            <person name="Schmutz J."/>
            <person name="Symeonidi A."/>
            <person name="Elias M."/>
            <person name="Eveleigh R.J."/>
            <person name="Herman E.K."/>
            <person name="Klute M.J."/>
            <person name="Nakayama T."/>
            <person name="Obornik M."/>
            <person name="Reyes-Prieto A."/>
            <person name="Armbrust E.V."/>
            <person name="Aves S.J."/>
            <person name="Beiko R.G."/>
            <person name="Coutinho P."/>
            <person name="Dacks J.B."/>
            <person name="Durnford D.G."/>
            <person name="Fast N.M."/>
            <person name="Green B.R."/>
            <person name="Grisdale C."/>
            <person name="Hempe F."/>
            <person name="Henrissat B."/>
            <person name="Hoppner M.P."/>
            <person name="Ishida K.-I."/>
            <person name="Kim E."/>
            <person name="Koreny L."/>
            <person name="Kroth P.G."/>
            <person name="Liu Y."/>
            <person name="Malik S.-B."/>
            <person name="Maier U.G."/>
            <person name="McRose D."/>
            <person name="Mock T."/>
            <person name="Neilson J.A."/>
            <person name="Onodera N.T."/>
            <person name="Poole A.M."/>
            <person name="Pritham E.J."/>
            <person name="Richards T.A."/>
            <person name="Rocap G."/>
            <person name="Roy S.W."/>
            <person name="Sarai C."/>
            <person name="Schaack S."/>
            <person name="Shirato S."/>
            <person name="Slamovits C.H."/>
            <person name="Spencer D.F."/>
            <person name="Suzuki S."/>
            <person name="Worden A.Z."/>
            <person name="Zauner S."/>
            <person name="Barry K."/>
            <person name="Bell C."/>
            <person name="Bharti A.K."/>
            <person name="Crow J.A."/>
            <person name="Grimwood J."/>
            <person name="Kramer R."/>
            <person name="Lindquist E."/>
            <person name="Lucas S."/>
            <person name="Salamov A."/>
            <person name="McFadden G.I."/>
            <person name="Lane C.E."/>
            <person name="Keeling P.J."/>
            <person name="Gray M.W."/>
            <person name="Grigoriev I.V."/>
            <person name="Archibald J.M."/>
        </authorList>
    </citation>
    <scope>NUCLEOTIDE SEQUENCE</scope>
    <source>
        <strain evidence="6">CCMP2712</strain>
    </source>
</reference>
<accession>L1I4V5</accession>
<feature type="repeat" description="WD" evidence="3">
    <location>
        <begin position="43"/>
        <end position="75"/>
    </location>
</feature>
<dbReference type="eggNOG" id="KOG0271">
    <property type="taxonomic scope" value="Eukaryota"/>
</dbReference>
<feature type="repeat" description="WD" evidence="3">
    <location>
        <begin position="134"/>
        <end position="175"/>
    </location>
</feature>
<evidence type="ECO:0000256" key="3">
    <source>
        <dbReference type="PROSITE-ProRule" id="PRU00221"/>
    </source>
</evidence>
<evidence type="ECO:0000313" key="6">
    <source>
        <dbReference type="Proteomes" id="UP000011087"/>
    </source>
</evidence>
<feature type="repeat" description="WD" evidence="3">
    <location>
        <begin position="1"/>
        <end position="28"/>
    </location>
</feature>